<evidence type="ECO:0000313" key="8">
    <source>
        <dbReference type="EMBL" id="PSL17249.1"/>
    </source>
</evidence>
<evidence type="ECO:0000256" key="3">
    <source>
        <dbReference type="ARBA" id="ARBA00022801"/>
    </source>
</evidence>
<evidence type="ECO:0000256" key="4">
    <source>
        <dbReference type="ARBA" id="ARBA00030602"/>
    </source>
</evidence>
<evidence type="ECO:0000256" key="1">
    <source>
        <dbReference type="ARBA" id="ARBA00001946"/>
    </source>
</evidence>
<dbReference type="InterPro" id="IPR000086">
    <property type="entry name" value="NUDIX_hydrolase_dom"/>
</dbReference>
<dbReference type="SUPFAM" id="SSF110857">
    <property type="entry name" value="Gamma-glutamyl cyclotransferase-like"/>
    <property type="match status" value="1"/>
</dbReference>
<gene>
    <name evidence="8" type="ORF">CLV88_11919</name>
</gene>
<dbReference type="SUPFAM" id="SSF55811">
    <property type="entry name" value="Nudix"/>
    <property type="match status" value="1"/>
</dbReference>
<feature type="binding site" evidence="5">
    <location>
        <position position="281"/>
    </location>
    <ligand>
        <name>Mg(2+)</name>
        <dbReference type="ChEBI" id="CHEBI:18420"/>
        <label>1</label>
    </ligand>
</feature>
<protein>
    <recommendedName>
        <fullName evidence="4">Putative gamma-glutamylcyclotransferase</fullName>
    </recommendedName>
</protein>
<comment type="caution">
    <text evidence="8">The sequence shown here is derived from an EMBL/GenBank/DDBJ whole genome shotgun (WGS) entry which is preliminary data.</text>
</comment>
<organism evidence="8 9">
    <name type="scientific">Shimia abyssi</name>
    <dbReference type="NCBI Taxonomy" id="1662395"/>
    <lineage>
        <taxon>Bacteria</taxon>
        <taxon>Pseudomonadati</taxon>
        <taxon>Pseudomonadota</taxon>
        <taxon>Alphaproteobacteria</taxon>
        <taxon>Rhodobacterales</taxon>
        <taxon>Roseobacteraceae</taxon>
    </lineage>
</organism>
<keyword evidence="9" id="KW-1185">Reference proteome</keyword>
<dbReference type="GO" id="GO:0046872">
    <property type="term" value="F:metal ion binding"/>
    <property type="evidence" value="ECO:0007669"/>
    <property type="project" value="UniProtKB-KW"/>
</dbReference>
<name>A0A2P8F6B3_9RHOB</name>
<feature type="binding site" evidence="5">
    <location>
        <position position="261"/>
    </location>
    <ligand>
        <name>Mg(2+)</name>
        <dbReference type="ChEBI" id="CHEBI:18420"/>
        <label>1</label>
    </ligand>
</feature>
<dbReference type="Pfam" id="PF06094">
    <property type="entry name" value="GGACT"/>
    <property type="match status" value="1"/>
</dbReference>
<dbReference type="InterPro" id="IPR009288">
    <property type="entry name" value="AIG2-like_dom"/>
</dbReference>
<dbReference type="InterPro" id="IPR036568">
    <property type="entry name" value="GGCT-like_sf"/>
</dbReference>
<dbReference type="PROSITE" id="PS00893">
    <property type="entry name" value="NUDIX_BOX"/>
    <property type="match status" value="1"/>
</dbReference>
<proteinExistence type="predicted"/>
<dbReference type="PROSITE" id="PS51462">
    <property type="entry name" value="NUDIX"/>
    <property type="match status" value="1"/>
</dbReference>
<reference evidence="8 9" key="1">
    <citation type="submission" date="2018-03" db="EMBL/GenBank/DDBJ databases">
        <title>Genomic Encyclopedia of Archaeal and Bacterial Type Strains, Phase II (KMG-II): from individual species to whole genera.</title>
        <authorList>
            <person name="Goeker M."/>
        </authorList>
    </citation>
    <scope>NUCLEOTIDE SEQUENCE [LARGE SCALE GENOMIC DNA]</scope>
    <source>
        <strain evidence="8 9">DSM 100673</strain>
    </source>
</reference>
<evidence type="ECO:0000256" key="2">
    <source>
        <dbReference type="ARBA" id="ARBA00022679"/>
    </source>
</evidence>
<dbReference type="RefSeq" id="WP_106610166.1">
    <property type="nucleotide sequence ID" value="NZ_PYGJ01000019.1"/>
</dbReference>
<dbReference type="PANTHER" id="PTHR31544:SF2">
    <property type="entry name" value="AIG2-LIKE PROTEIN D"/>
    <property type="match status" value="1"/>
</dbReference>
<accession>A0A2P8F6B3</accession>
<dbReference type="Pfam" id="PF00293">
    <property type="entry name" value="NUDIX"/>
    <property type="match status" value="1"/>
</dbReference>
<evidence type="ECO:0000313" key="9">
    <source>
        <dbReference type="Proteomes" id="UP000240418"/>
    </source>
</evidence>
<evidence type="ECO:0000256" key="5">
    <source>
        <dbReference type="PIRSR" id="PIRSR604385-2"/>
    </source>
</evidence>
<evidence type="ECO:0000256" key="6">
    <source>
        <dbReference type="PIRSR" id="PIRSR604385-3"/>
    </source>
</evidence>
<dbReference type="PANTHER" id="PTHR31544">
    <property type="entry name" value="AIG2-LIKE PROTEIN D"/>
    <property type="match status" value="1"/>
</dbReference>
<dbReference type="Gene3D" id="3.90.79.10">
    <property type="entry name" value="Nucleoside Triphosphate Pyrophosphohydrolase"/>
    <property type="match status" value="1"/>
</dbReference>
<dbReference type="InterPro" id="IPR013024">
    <property type="entry name" value="GGCT-like"/>
</dbReference>
<keyword evidence="2" id="KW-0808">Transferase</keyword>
<comment type="cofactor">
    <cofactor evidence="1 5">
        <name>Mg(2+)</name>
        <dbReference type="ChEBI" id="CHEBI:18420"/>
    </cofactor>
</comment>
<feature type="domain" description="Nudix hydrolase" evidence="7">
    <location>
        <begin position="219"/>
        <end position="359"/>
    </location>
</feature>
<feature type="binding site" evidence="5">
    <location>
        <position position="330"/>
    </location>
    <ligand>
        <name>Mg(2+)</name>
        <dbReference type="ChEBI" id="CHEBI:18420"/>
        <label>1</label>
    </ligand>
</feature>
<dbReference type="InterPro" id="IPR020084">
    <property type="entry name" value="NUDIX_hydrolase_CS"/>
</dbReference>
<dbReference type="InterPro" id="IPR045038">
    <property type="entry name" value="AIG2-like"/>
</dbReference>
<keyword evidence="5" id="KW-0479">Metal-binding</keyword>
<dbReference type="GO" id="GO:0016740">
    <property type="term" value="F:transferase activity"/>
    <property type="evidence" value="ECO:0007669"/>
    <property type="project" value="UniProtKB-KW"/>
</dbReference>
<dbReference type="OrthoDB" id="5292471at2"/>
<keyword evidence="5" id="KW-0460">Magnesium</keyword>
<dbReference type="CDD" id="cd06661">
    <property type="entry name" value="GGCT_like"/>
    <property type="match status" value="1"/>
</dbReference>
<dbReference type="NCBIfam" id="TIGR00052">
    <property type="entry name" value="nudix-type nucleoside diphosphatase, YffH/AdpP family"/>
    <property type="match status" value="1"/>
</dbReference>
<dbReference type="GO" id="GO:0016818">
    <property type="term" value="F:hydrolase activity, acting on acid anhydrides, in phosphorus-containing anhydrides"/>
    <property type="evidence" value="ECO:0007669"/>
    <property type="project" value="InterPro"/>
</dbReference>
<feature type="short sequence motif" description="Nudix box" evidence="6">
    <location>
        <begin position="262"/>
        <end position="284"/>
    </location>
</feature>
<dbReference type="CDD" id="cd24155">
    <property type="entry name" value="NUDIX_ADPRase"/>
    <property type="match status" value="1"/>
</dbReference>
<evidence type="ECO:0000259" key="7">
    <source>
        <dbReference type="PROSITE" id="PS51462"/>
    </source>
</evidence>
<dbReference type="Proteomes" id="UP000240418">
    <property type="component" value="Unassembled WGS sequence"/>
</dbReference>
<feature type="binding site" evidence="5">
    <location>
        <position position="277"/>
    </location>
    <ligand>
        <name>Mg(2+)</name>
        <dbReference type="ChEBI" id="CHEBI:18420"/>
        <label>1</label>
    </ligand>
</feature>
<keyword evidence="3" id="KW-0378">Hydrolase</keyword>
<dbReference type="EMBL" id="PYGJ01000019">
    <property type="protein sequence ID" value="PSL17249.1"/>
    <property type="molecule type" value="Genomic_DNA"/>
</dbReference>
<sequence length="378" mass="42316">MNSLFFYGTLRHVPLLSVVLGRDAEALDVVDAVLVDHEVFAVKNEVFPMIAAGGNGAKGILVFGLSDLDVERLRFYEGGFDYDLEPVQVQANGKTHDTRVFFPEPGLWERDGTWSLAGWVEAQGNWSVFGAIEEMSYFGSRSREVVDAMLPMIEARATAKVNARVNNLAHSPGGLDARDVTDVSMTRPYANYFTLEEYDLTFRRYDGRESEMVRRAVFVATDAVIVLPYDPVRDRVLLIEQFRPGPYARGDEKPWQLEPIAGRIDRNESALITAHREAREEAGLELSALEDVAHCYASPGCSTEYYNIYVGIADLPDGVVGVSGLEEEAEDIRSFLFRFEDLMDMVDRGQIVNAPLVLAALWLARHRNRLQEQVRGAT</sequence>
<dbReference type="InterPro" id="IPR015797">
    <property type="entry name" value="NUDIX_hydrolase-like_dom_sf"/>
</dbReference>
<dbReference type="AlphaFoldDB" id="A0A2P8F6B3"/>
<dbReference type="Gene3D" id="3.10.490.10">
    <property type="entry name" value="Gamma-glutamyl cyclotransferase-like"/>
    <property type="match status" value="1"/>
</dbReference>
<dbReference type="InterPro" id="IPR004385">
    <property type="entry name" value="NDP_pyrophosphatase"/>
</dbReference>